<dbReference type="GO" id="GO:0016125">
    <property type="term" value="P:sterol metabolic process"/>
    <property type="evidence" value="ECO:0007669"/>
    <property type="project" value="TreeGrafter"/>
</dbReference>
<keyword evidence="4" id="KW-0560">Oxidoreductase</keyword>
<name>A0A074X7Q3_9PEZI</name>
<accession>A0A074X7Q3</accession>
<dbReference type="GO" id="GO:0016705">
    <property type="term" value="F:oxidoreductase activity, acting on paired donors, with incorporation or reduction of molecular oxygen"/>
    <property type="evidence" value="ECO:0007669"/>
    <property type="project" value="InterPro"/>
</dbReference>
<dbReference type="GO" id="GO:0020037">
    <property type="term" value="F:heme binding"/>
    <property type="evidence" value="ECO:0007669"/>
    <property type="project" value="InterPro"/>
</dbReference>
<evidence type="ECO:0000256" key="7">
    <source>
        <dbReference type="SAM" id="Phobius"/>
    </source>
</evidence>
<evidence type="ECO:0000256" key="5">
    <source>
        <dbReference type="ARBA" id="ARBA00023004"/>
    </source>
</evidence>
<dbReference type="Gene3D" id="1.10.630.10">
    <property type="entry name" value="Cytochrome P450"/>
    <property type="match status" value="1"/>
</dbReference>
<sequence>MGNISTCRSDEPHLQVILPAILRGAWVASIWQYLILFLVSLVIYDQVVYIKRKGSIAGPMFKVPLIGPFLQALDPEFDSYLKQWASGPLSCVSVFHKFVVLVSDRDLAHKVFKSPAYAEPCIVPVAKDIIGHKAWVFLQGRDHAEYRRGLTPLFTNKALATYLPLQEKVLADYFDKFVAASEANGNKPLPFMAMFREINCALSCRTFFGDYISQNAVKKIADDYYLCTAALELVNVPFSMYIPGTKVWRGKRTADSVHAEFAKCAAACKANMASGAKPTCTVDHWVLHMMESNRYREKIAAGESGVERPTNLIREFTNEEIGETLFTFLFASQDASSSATTWLFQILAQRPDVLDRLRQENLDARGGNKNKPFDQSMLESLTYTNAVIKELLRHRPPVIFVPYLATKEFPITADYTVPKGSMIIPSCYPALHDPEVYPSPDVFDPDRWITGDAESKTKNWLVFGAGPHDCLARKYVPLSMAGMIGKAALELDWKHHETELSEEIKVFATLFPMDGCPLVFARRP</sequence>
<dbReference type="PANTHER" id="PTHR24286:SF228">
    <property type="entry name" value="C-22 STEROL DESATURASE ERG5"/>
    <property type="match status" value="1"/>
</dbReference>
<dbReference type="PANTHER" id="PTHR24286">
    <property type="entry name" value="CYTOCHROME P450 26"/>
    <property type="match status" value="1"/>
</dbReference>
<keyword evidence="9" id="KW-1185">Reference proteome</keyword>
<evidence type="ECO:0000256" key="2">
    <source>
        <dbReference type="ARBA" id="ARBA00010617"/>
    </source>
</evidence>
<dbReference type="AlphaFoldDB" id="A0A074X7Q3"/>
<dbReference type="OrthoDB" id="1372046at2759"/>
<keyword evidence="7" id="KW-0472">Membrane</keyword>
<dbReference type="FunFam" id="1.10.630.10:FF:000021">
    <property type="entry name" value="Cytochrome P450 61"/>
    <property type="match status" value="1"/>
</dbReference>
<comment type="cofactor">
    <cofactor evidence="1 6">
        <name>heme</name>
        <dbReference type="ChEBI" id="CHEBI:30413"/>
    </cofactor>
</comment>
<dbReference type="GO" id="GO:0005506">
    <property type="term" value="F:iron ion binding"/>
    <property type="evidence" value="ECO:0007669"/>
    <property type="project" value="InterPro"/>
</dbReference>
<dbReference type="InterPro" id="IPR001128">
    <property type="entry name" value="Cyt_P450"/>
</dbReference>
<dbReference type="EMBL" id="KL584702">
    <property type="protein sequence ID" value="KEQ78057.1"/>
    <property type="molecule type" value="Genomic_DNA"/>
</dbReference>
<dbReference type="HOGENOM" id="CLU_023517_0_0_1"/>
<evidence type="ECO:0000313" key="8">
    <source>
        <dbReference type="EMBL" id="KEQ78057.1"/>
    </source>
</evidence>
<dbReference type="InterPro" id="IPR002401">
    <property type="entry name" value="Cyt_P450_E_grp-I"/>
</dbReference>
<protein>
    <submittedName>
        <fullName evidence="8">Cytochrome P450</fullName>
    </submittedName>
</protein>
<dbReference type="PRINTS" id="PR00463">
    <property type="entry name" value="EP450I"/>
</dbReference>
<evidence type="ECO:0000256" key="4">
    <source>
        <dbReference type="ARBA" id="ARBA00023002"/>
    </source>
</evidence>
<evidence type="ECO:0000256" key="6">
    <source>
        <dbReference type="PIRSR" id="PIRSR602401-1"/>
    </source>
</evidence>
<keyword evidence="7" id="KW-0812">Transmembrane</keyword>
<dbReference type="InterPro" id="IPR036396">
    <property type="entry name" value="Cyt_P450_sf"/>
</dbReference>
<reference evidence="8 9" key="1">
    <citation type="journal article" date="2014" name="BMC Genomics">
        <title>Genome sequencing of four Aureobasidium pullulans varieties: biotechnological potential, stress tolerance, and description of new species.</title>
        <authorList>
            <person name="Gostin Ar C."/>
            <person name="Ohm R.A."/>
            <person name="Kogej T."/>
            <person name="Sonjak S."/>
            <person name="Turk M."/>
            <person name="Zajc J."/>
            <person name="Zalar P."/>
            <person name="Grube M."/>
            <person name="Sun H."/>
            <person name="Han J."/>
            <person name="Sharma A."/>
            <person name="Chiniquy J."/>
            <person name="Ngan C.Y."/>
            <person name="Lipzen A."/>
            <person name="Barry K."/>
            <person name="Grigoriev I.V."/>
            <person name="Gunde-Cimerman N."/>
        </authorList>
    </citation>
    <scope>NUCLEOTIDE SEQUENCE [LARGE SCALE GENOMIC DNA]</scope>
    <source>
        <strain evidence="8 9">CBS 147.97</strain>
    </source>
</reference>
<dbReference type="RefSeq" id="XP_013431611.1">
    <property type="nucleotide sequence ID" value="XM_013576157.1"/>
</dbReference>
<evidence type="ECO:0000256" key="1">
    <source>
        <dbReference type="ARBA" id="ARBA00001971"/>
    </source>
</evidence>
<gene>
    <name evidence="8" type="ORF">M436DRAFT_35088</name>
</gene>
<proteinExistence type="inferred from homology"/>
<keyword evidence="3 6" id="KW-0479">Metal-binding</keyword>
<comment type="similarity">
    <text evidence="2">Belongs to the cytochrome P450 family.</text>
</comment>
<dbReference type="GO" id="GO:0004497">
    <property type="term" value="F:monooxygenase activity"/>
    <property type="evidence" value="ECO:0007669"/>
    <property type="project" value="InterPro"/>
</dbReference>
<dbReference type="GeneID" id="25408388"/>
<evidence type="ECO:0000313" key="9">
    <source>
        <dbReference type="Proteomes" id="UP000027730"/>
    </source>
</evidence>
<keyword evidence="7" id="KW-1133">Transmembrane helix</keyword>
<dbReference type="Proteomes" id="UP000027730">
    <property type="component" value="Unassembled WGS sequence"/>
</dbReference>
<feature type="binding site" description="axial binding residue" evidence="6">
    <location>
        <position position="470"/>
    </location>
    <ligand>
        <name>heme</name>
        <dbReference type="ChEBI" id="CHEBI:30413"/>
    </ligand>
    <ligandPart>
        <name>Fe</name>
        <dbReference type="ChEBI" id="CHEBI:18248"/>
    </ligandPart>
</feature>
<dbReference type="SUPFAM" id="SSF48264">
    <property type="entry name" value="Cytochrome P450"/>
    <property type="match status" value="1"/>
</dbReference>
<dbReference type="Pfam" id="PF00067">
    <property type="entry name" value="p450"/>
    <property type="match status" value="1"/>
</dbReference>
<keyword evidence="6" id="KW-0349">Heme</keyword>
<evidence type="ECO:0000256" key="3">
    <source>
        <dbReference type="ARBA" id="ARBA00022723"/>
    </source>
</evidence>
<organism evidence="8 9">
    <name type="scientific">Aureobasidium namibiae CBS 147.97</name>
    <dbReference type="NCBI Taxonomy" id="1043004"/>
    <lineage>
        <taxon>Eukaryota</taxon>
        <taxon>Fungi</taxon>
        <taxon>Dikarya</taxon>
        <taxon>Ascomycota</taxon>
        <taxon>Pezizomycotina</taxon>
        <taxon>Dothideomycetes</taxon>
        <taxon>Dothideomycetidae</taxon>
        <taxon>Dothideales</taxon>
        <taxon>Saccotheciaceae</taxon>
        <taxon>Aureobasidium</taxon>
    </lineage>
</organism>
<keyword evidence="5 6" id="KW-0408">Iron</keyword>
<feature type="transmembrane region" description="Helical" evidence="7">
    <location>
        <begin position="20"/>
        <end position="44"/>
    </location>
</feature>
<dbReference type="STRING" id="1043004.A0A074X7Q3"/>